<dbReference type="EC" id="2.3.2.6" evidence="4"/>
<keyword evidence="1 4" id="KW-0963">Cytoplasm</keyword>
<dbReference type="Proteomes" id="UP001156694">
    <property type="component" value="Unassembled WGS sequence"/>
</dbReference>
<dbReference type="InterPro" id="IPR042203">
    <property type="entry name" value="Leu/Phe-tRNA_Trfase_C"/>
</dbReference>
<dbReference type="NCBIfam" id="TIGR00667">
    <property type="entry name" value="aat"/>
    <property type="match status" value="1"/>
</dbReference>
<evidence type="ECO:0000256" key="3">
    <source>
        <dbReference type="ARBA" id="ARBA00023315"/>
    </source>
</evidence>
<dbReference type="InterPro" id="IPR042221">
    <property type="entry name" value="Leu/Phe-tRNA_Trfase_N"/>
</dbReference>
<dbReference type="RefSeq" id="WP_284376110.1">
    <property type="nucleotide sequence ID" value="NZ_BSNN01000002.1"/>
</dbReference>
<evidence type="ECO:0000313" key="5">
    <source>
        <dbReference type="EMBL" id="GLQ34357.1"/>
    </source>
</evidence>
<keyword evidence="6" id="KW-1185">Reference proteome</keyword>
<dbReference type="SUPFAM" id="SSF55729">
    <property type="entry name" value="Acyl-CoA N-acyltransferases (Nat)"/>
    <property type="match status" value="1"/>
</dbReference>
<evidence type="ECO:0000256" key="2">
    <source>
        <dbReference type="ARBA" id="ARBA00022679"/>
    </source>
</evidence>
<dbReference type="PANTHER" id="PTHR30098:SF2">
    <property type="entry name" value="LEUCYL_PHENYLALANYL-TRNA--PROTEIN TRANSFERASE"/>
    <property type="match status" value="1"/>
</dbReference>
<keyword evidence="3 4" id="KW-0012">Acyltransferase</keyword>
<name>A0ABQ5VSW7_9RHOB</name>
<keyword evidence="2 4" id="KW-0808">Transferase</keyword>
<reference evidence="6" key="1">
    <citation type="journal article" date="2019" name="Int. J. Syst. Evol. Microbiol.">
        <title>The Global Catalogue of Microorganisms (GCM) 10K type strain sequencing project: providing services to taxonomists for standard genome sequencing and annotation.</title>
        <authorList>
            <consortium name="The Broad Institute Genomics Platform"/>
            <consortium name="The Broad Institute Genome Sequencing Center for Infectious Disease"/>
            <person name="Wu L."/>
            <person name="Ma J."/>
        </authorList>
    </citation>
    <scope>NUCLEOTIDE SEQUENCE [LARGE SCALE GENOMIC DNA]</scope>
    <source>
        <strain evidence="6">NBRC 110140</strain>
    </source>
</reference>
<comment type="subcellular location">
    <subcellularLocation>
        <location evidence="4">Cytoplasm</location>
    </subcellularLocation>
</comment>
<evidence type="ECO:0000256" key="4">
    <source>
        <dbReference type="HAMAP-Rule" id="MF_00688"/>
    </source>
</evidence>
<dbReference type="HAMAP" id="MF_00688">
    <property type="entry name" value="Leu_Phe_trans"/>
    <property type="match status" value="1"/>
</dbReference>
<dbReference type="InterPro" id="IPR016181">
    <property type="entry name" value="Acyl_CoA_acyltransferase"/>
</dbReference>
<dbReference type="GO" id="GO:0016740">
    <property type="term" value="F:transferase activity"/>
    <property type="evidence" value="ECO:0007669"/>
    <property type="project" value="UniProtKB-KW"/>
</dbReference>
<protein>
    <recommendedName>
        <fullName evidence="4">Leucyl/phenylalanyl-tRNA--protein transferase</fullName>
        <ecNumber evidence="4">2.3.2.6</ecNumber>
    </recommendedName>
    <alternativeName>
        <fullName evidence="4">L/F-transferase</fullName>
    </alternativeName>
    <alternativeName>
        <fullName evidence="4">Leucyltransferase</fullName>
    </alternativeName>
    <alternativeName>
        <fullName evidence="4">Phenyalanyltransferase</fullName>
    </alternativeName>
</protein>
<proteinExistence type="inferred from homology"/>
<gene>
    <name evidence="4 5" type="primary">aat</name>
    <name evidence="5" type="ORF">GCM10007939_06400</name>
</gene>
<dbReference type="InterPro" id="IPR004616">
    <property type="entry name" value="Leu/Phe-tRNA_Trfase"/>
</dbReference>
<sequence>MSEEITPLLLLQAYASGIFPMSESASDPEIFWVNPENRGVFEIGKFHISRSLRRQIRQGNFEVRFNSCFADVVRACADRPETWINAEIFNLYCKLHEMGYAHSQEIFVNNQLVGGVYGVTLGTAFFGESMFSRAPNGSKLALAYLMQRLEYGGYTLFDTQFITDHLASLGAIEIPRADYQARLKHALKSKADITAIDPGFSKP</sequence>
<dbReference type="EMBL" id="BSNN01000002">
    <property type="protein sequence ID" value="GLQ34357.1"/>
    <property type="molecule type" value="Genomic_DNA"/>
</dbReference>
<evidence type="ECO:0000313" key="6">
    <source>
        <dbReference type="Proteomes" id="UP001156694"/>
    </source>
</evidence>
<accession>A0ABQ5VSW7</accession>
<comment type="catalytic activity">
    <reaction evidence="4">
        <text>L-phenylalanyl-tRNA(Phe) + an N-terminal L-alpha-aminoacyl-[protein] = an N-terminal L-phenylalanyl-L-alpha-aminoacyl-[protein] + tRNA(Phe)</text>
        <dbReference type="Rhea" id="RHEA:43632"/>
        <dbReference type="Rhea" id="RHEA-COMP:9668"/>
        <dbReference type="Rhea" id="RHEA-COMP:9699"/>
        <dbReference type="Rhea" id="RHEA-COMP:10636"/>
        <dbReference type="Rhea" id="RHEA-COMP:10637"/>
        <dbReference type="ChEBI" id="CHEBI:78442"/>
        <dbReference type="ChEBI" id="CHEBI:78531"/>
        <dbReference type="ChEBI" id="CHEBI:78597"/>
        <dbReference type="ChEBI" id="CHEBI:83561"/>
        <dbReference type="EC" id="2.3.2.6"/>
    </reaction>
</comment>
<dbReference type="Gene3D" id="3.30.70.3550">
    <property type="entry name" value="Leucyl/phenylalanyl-tRNA-protein transferase, N-terminal domain"/>
    <property type="match status" value="1"/>
</dbReference>
<evidence type="ECO:0000256" key="1">
    <source>
        <dbReference type="ARBA" id="ARBA00022490"/>
    </source>
</evidence>
<organism evidence="5 6">
    <name type="scientific">Amylibacter marinus</name>
    <dbReference type="NCBI Taxonomy" id="1475483"/>
    <lineage>
        <taxon>Bacteria</taxon>
        <taxon>Pseudomonadati</taxon>
        <taxon>Pseudomonadota</taxon>
        <taxon>Alphaproteobacteria</taxon>
        <taxon>Rhodobacterales</taxon>
        <taxon>Paracoccaceae</taxon>
        <taxon>Amylibacter</taxon>
    </lineage>
</organism>
<comment type="catalytic activity">
    <reaction evidence="4">
        <text>N-terminal L-arginyl-[protein] + L-leucyl-tRNA(Leu) = N-terminal L-leucyl-L-arginyl-[protein] + tRNA(Leu) + H(+)</text>
        <dbReference type="Rhea" id="RHEA:50416"/>
        <dbReference type="Rhea" id="RHEA-COMP:9613"/>
        <dbReference type="Rhea" id="RHEA-COMP:9622"/>
        <dbReference type="Rhea" id="RHEA-COMP:12672"/>
        <dbReference type="Rhea" id="RHEA-COMP:12673"/>
        <dbReference type="ChEBI" id="CHEBI:15378"/>
        <dbReference type="ChEBI" id="CHEBI:64719"/>
        <dbReference type="ChEBI" id="CHEBI:78442"/>
        <dbReference type="ChEBI" id="CHEBI:78494"/>
        <dbReference type="ChEBI" id="CHEBI:133044"/>
        <dbReference type="EC" id="2.3.2.6"/>
    </reaction>
</comment>
<dbReference type="Gene3D" id="3.40.630.70">
    <property type="entry name" value="Leucyl/phenylalanyl-tRNA-protein transferase, C-terminal domain"/>
    <property type="match status" value="1"/>
</dbReference>
<dbReference type="Pfam" id="PF03588">
    <property type="entry name" value="Leu_Phe_trans"/>
    <property type="match status" value="1"/>
</dbReference>
<comment type="catalytic activity">
    <reaction evidence="4">
        <text>N-terminal L-lysyl-[protein] + L-leucyl-tRNA(Leu) = N-terminal L-leucyl-L-lysyl-[protein] + tRNA(Leu) + H(+)</text>
        <dbReference type="Rhea" id="RHEA:12340"/>
        <dbReference type="Rhea" id="RHEA-COMP:9613"/>
        <dbReference type="Rhea" id="RHEA-COMP:9622"/>
        <dbReference type="Rhea" id="RHEA-COMP:12670"/>
        <dbReference type="Rhea" id="RHEA-COMP:12671"/>
        <dbReference type="ChEBI" id="CHEBI:15378"/>
        <dbReference type="ChEBI" id="CHEBI:65249"/>
        <dbReference type="ChEBI" id="CHEBI:78442"/>
        <dbReference type="ChEBI" id="CHEBI:78494"/>
        <dbReference type="ChEBI" id="CHEBI:133043"/>
        <dbReference type="EC" id="2.3.2.6"/>
    </reaction>
</comment>
<comment type="function">
    <text evidence="4">Functions in the N-end rule pathway of protein degradation where it conjugates Leu, Phe and, less efficiently, Met from aminoacyl-tRNAs to the N-termini of proteins containing an N-terminal arginine or lysine.</text>
</comment>
<comment type="similarity">
    <text evidence="4">Belongs to the L/F-transferase family.</text>
</comment>
<dbReference type="PANTHER" id="PTHR30098">
    <property type="entry name" value="LEUCYL/PHENYLALANYL-TRNA--PROTEIN TRANSFERASE"/>
    <property type="match status" value="1"/>
</dbReference>
<comment type="caution">
    <text evidence="5">The sequence shown here is derived from an EMBL/GenBank/DDBJ whole genome shotgun (WGS) entry which is preliminary data.</text>
</comment>